<dbReference type="Pfam" id="PF13185">
    <property type="entry name" value="GAF_2"/>
    <property type="match status" value="1"/>
</dbReference>
<feature type="coiled-coil region" evidence="7">
    <location>
        <begin position="112"/>
        <end position="139"/>
    </location>
</feature>
<dbReference type="OrthoDB" id="8127at2157"/>
<gene>
    <name evidence="12" type="ORF">SAMN04487946_11229</name>
</gene>
<dbReference type="Pfam" id="PF08448">
    <property type="entry name" value="PAS_4"/>
    <property type="match status" value="2"/>
</dbReference>
<evidence type="ECO:0000256" key="3">
    <source>
        <dbReference type="ARBA" id="ARBA00022553"/>
    </source>
</evidence>
<dbReference type="Proteomes" id="UP000199170">
    <property type="component" value="Unassembled WGS sequence"/>
</dbReference>
<dbReference type="CDD" id="cd00082">
    <property type="entry name" value="HisKA"/>
    <property type="match status" value="1"/>
</dbReference>
<dbReference type="InterPro" id="IPR001789">
    <property type="entry name" value="Sig_transdc_resp-reg_receiver"/>
</dbReference>
<dbReference type="Pfam" id="PF00512">
    <property type="entry name" value="HisKA"/>
    <property type="match status" value="1"/>
</dbReference>
<sequence length="895" mass="99255">MSSEICVLHVDDDRSFGQLVADFFAHTAADIRVLTETSAGAGLERLHEADDIDCIVSDYDMPGRNGIEFLDAVRDEFPDLPFILCTGKGSEEVASEAISKGATDYLQKGGGSEQYELLANRVRNAVEQYRSQHRAEEHERITRVIRDLNRALVYADSVNEIEHEVCTVLSDADPYVTACIAGVDPDTMRVEPRTWAGDDAGYFEELAMYVDEESPGRHAPGGVAYHDRMIAISQNIPEDSEYAPWQEAAVTRGFLSLIVVPLAYNGDLYGLLAVFADRSFAFDDTEKSLFRELGDDIAHAMHAKEMRTELQTTASRLEALFERSPDMINVHDTDGTVIRSNPQLCQQTGYTEDQLVGMKVWDFDRNLDPAAAHSLWDGMDAGDSLRVESEYQRTDGSTFPVEVHIRRLNIGGEDRFVAISRDITERKQHEQELQRTERRFRAILEDPNILAGVLDTDGTLLSQNKTALQYIDAGLGDVEGEPFWETPWWPAEMRPTIKDNIERAAAGEYVEYEADLTKPDGERYSVEGVIRPVTDDAGAVVSLIVSARDVTDRTVREKRLEAILEDTTAPLFMKDRDGEYLLVNEGFKQLFGLADVTVRGQTDAELLSPAVADAVRENDREVLRTGEPIEREEQIAVEGEQRTFLSSKTPVYDIGTESDPADPVAVLGVATDITEQKQREQRLKRQNERFDELASVVSHDLQTPLATARGRAELAVETGDTEQMAQALNAIERVDRLREGLVTTLRTKEIVSETDVVDVERIGRDIWTTTQPSDAATLEVSDTPTVEADPAALRRLLENLFSNAVEHGSEAVTVRIGAIDGGFFVEDDGPGIPEQERENVFTPGYSTKRGGTGVGLASVRQIVVAHDWEIRITDGTAGGARFEITRTDVDSESSS</sequence>
<feature type="domain" description="PAS" evidence="10">
    <location>
        <begin position="556"/>
        <end position="626"/>
    </location>
</feature>
<dbReference type="InterPro" id="IPR003661">
    <property type="entry name" value="HisK_dim/P_dom"/>
</dbReference>
<dbReference type="PRINTS" id="PR00344">
    <property type="entry name" value="BCTRLSENSOR"/>
</dbReference>
<dbReference type="EC" id="2.7.13.3" evidence="2"/>
<dbReference type="PANTHER" id="PTHR43304:SF1">
    <property type="entry name" value="PAC DOMAIN-CONTAINING PROTEIN"/>
    <property type="match status" value="1"/>
</dbReference>
<evidence type="ECO:0000313" key="13">
    <source>
        <dbReference type="Proteomes" id="UP000199170"/>
    </source>
</evidence>
<evidence type="ECO:0000256" key="1">
    <source>
        <dbReference type="ARBA" id="ARBA00000085"/>
    </source>
</evidence>
<feature type="domain" description="PAC" evidence="11">
    <location>
        <begin position="510"/>
        <end position="562"/>
    </location>
</feature>
<dbReference type="PROSITE" id="PS50112">
    <property type="entry name" value="PAS"/>
    <property type="match status" value="2"/>
</dbReference>
<protein>
    <recommendedName>
        <fullName evidence="2">histidine kinase</fullName>
        <ecNumber evidence="2">2.7.13.3</ecNumber>
    </recommendedName>
</protein>
<dbReference type="CDD" id="cd00130">
    <property type="entry name" value="PAS"/>
    <property type="match status" value="3"/>
</dbReference>
<name>A0A1H3J5R7_9EURY</name>
<dbReference type="SUPFAM" id="SSF55874">
    <property type="entry name" value="ATPase domain of HSP90 chaperone/DNA topoisomerase II/histidine kinase"/>
    <property type="match status" value="1"/>
</dbReference>
<dbReference type="InterPro" id="IPR011006">
    <property type="entry name" value="CheY-like_superfamily"/>
</dbReference>
<keyword evidence="4" id="KW-0808">Transferase</keyword>
<proteinExistence type="predicted"/>
<dbReference type="CDD" id="cd00075">
    <property type="entry name" value="HATPase"/>
    <property type="match status" value="1"/>
</dbReference>
<feature type="domain" description="PAC" evidence="11">
    <location>
        <begin position="385"/>
        <end position="435"/>
    </location>
</feature>
<dbReference type="SUPFAM" id="SSF55785">
    <property type="entry name" value="PYP-like sensor domain (PAS domain)"/>
    <property type="match status" value="3"/>
</dbReference>
<keyword evidence="3 6" id="KW-0597">Phosphoprotein</keyword>
<feature type="coiled-coil region" evidence="7">
    <location>
        <begin position="419"/>
        <end position="446"/>
    </location>
</feature>
<evidence type="ECO:0000256" key="4">
    <source>
        <dbReference type="ARBA" id="ARBA00022679"/>
    </source>
</evidence>
<feature type="domain" description="PAS" evidence="10">
    <location>
        <begin position="313"/>
        <end position="357"/>
    </location>
</feature>
<accession>A0A1H3J5R7</accession>
<dbReference type="SMART" id="SM00388">
    <property type="entry name" value="HisKA"/>
    <property type="match status" value="1"/>
</dbReference>
<dbReference type="Gene3D" id="3.30.565.10">
    <property type="entry name" value="Histidine kinase-like ATPase, C-terminal domain"/>
    <property type="match status" value="1"/>
</dbReference>
<dbReference type="InterPro" id="IPR000014">
    <property type="entry name" value="PAS"/>
</dbReference>
<dbReference type="InterPro" id="IPR000700">
    <property type="entry name" value="PAS-assoc_C"/>
</dbReference>
<organism evidence="12 13">
    <name type="scientific">Halobellus clavatus</name>
    <dbReference type="NCBI Taxonomy" id="660517"/>
    <lineage>
        <taxon>Archaea</taxon>
        <taxon>Methanobacteriati</taxon>
        <taxon>Methanobacteriota</taxon>
        <taxon>Stenosarchaea group</taxon>
        <taxon>Halobacteria</taxon>
        <taxon>Halobacteriales</taxon>
        <taxon>Haloferacaceae</taxon>
        <taxon>Halobellus</taxon>
    </lineage>
</organism>
<dbReference type="Pfam" id="PF02518">
    <property type="entry name" value="HATPase_c"/>
    <property type="match status" value="1"/>
</dbReference>
<dbReference type="Gene3D" id="3.30.450.40">
    <property type="match status" value="1"/>
</dbReference>
<dbReference type="InterPro" id="IPR005467">
    <property type="entry name" value="His_kinase_dom"/>
</dbReference>
<evidence type="ECO:0000256" key="2">
    <source>
        <dbReference type="ARBA" id="ARBA00012438"/>
    </source>
</evidence>
<keyword evidence="13" id="KW-1185">Reference proteome</keyword>
<keyword evidence="7" id="KW-0175">Coiled coil</keyword>
<evidence type="ECO:0000256" key="6">
    <source>
        <dbReference type="PROSITE-ProRule" id="PRU00169"/>
    </source>
</evidence>
<dbReference type="GO" id="GO:0000155">
    <property type="term" value="F:phosphorelay sensor kinase activity"/>
    <property type="evidence" value="ECO:0007669"/>
    <property type="project" value="InterPro"/>
</dbReference>
<evidence type="ECO:0000259" key="8">
    <source>
        <dbReference type="PROSITE" id="PS50109"/>
    </source>
</evidence>
<feature type="domain" description="Histidine kinase" evidence="8">
    <location>
        <begin position="696"/>
        <end position="890"/>
    </location>
</feature>
<feature type="modified residue" description="4-aspartylphosphate" evidence="6">
    <location>
        <position position="58"/>
    </location>
</feature>
<dbReference type="SUPFAM" id="SSF52172">
    <property type="entry name" value="CheY-like"/>
    <property type="match status" value="1"/>
</dbReference>
<dbReference type="InterPro" id="IPR013656">
    <property type="entry name" value="PAS_4"/>
</dbReference>
<dbReference type="InterPro" id="IPR029016">
    <property type="entry name" value="GAF-like_dom_sf"/>
</dbReference>
<dbReference type="SUPFAM" id="SSF47384">
    <property type="entry name" value="Homodimeric domain of signal transducing histidine kinase"/>
    <property type="match status" value="1"/>
</dbReference>
<dbReference type="InterPro" id="IPR036890">
    <property type="entry name" value="HATPase_C_sf"/>
</dbReference>
<dbReference type="SMART" id="SM00091">
    <property type="entry name" value="PAS"/>
    <property type="match status" value="3"/>
</dbReference>
<keyword evidence="5" id="KW-0418">Kinase</keyword>
<dbReference type="STRING" id="660517.SAMN04487946_11229"/>
<dbReference type="NCBIfam" id="TIGR00229">
    <property type="entry name" value="sensory_box"/>
    <property type="match status" value="3"/>
</dbReference>
<dbReference type="SUPFAM" id="SSF55781">
    <property type="entry name" value="GAF domain-like"/>
    <property type="match status" value="1"/>
</dbReference>
<reference evidence="13" key="1">
    <citation type="submission" date="2016-10" db="EMBL/GenBank/DDBJ databases">
        <authorList>
            <person name="Varghese N."/>
            <person name="Submissions S."/>
        </authorList>
    </citation>
    <scope>NUCLEOTIDE SEQUENCE [LARGE SCALE GENOMIC DNA]</scope>
    <source>
        <strain evidence="13">CGMCC 1.10118</strain>
    </source>
</reference>
<feature type="domain" description="PAC" evidence="11">
    <location>
        <begin position="627"/>
        <end position="685"/>
    </location>
</feature>
<dbReference type="InterPro" id="IPR003594">
    <property type="entry name" value="HATPase_dom"/>
</dbReference>
<dbReference type="InterPro" id="IPR052162">
    <property type="entry name" value="Sensor_kinase/Photoreceptor"/>
</dbReference>
<dbReference type="Pfam" id="PF13426">
    <property type="entry name" value="PAS_9"/>
    <property type="match status" value="1"/>
</dbReference>
<feature type="domain" description="Response regulatory" evidence="9">
    <location>
        <begin position="6"/>
        <end position="123"/>
    </location>
</feature>
<dbReference type="PROSITE" id="PS50113">
    <property type="entry name" value="PAC"/>
    <property type="match status" value="3"/>
</dbReference>
<evidence type="ECO:0000259" key="9">
    <source>
        <dbReference type="PROSITE" id="PS50110"/>
    </source>
</evidence>
<dbReference type="SMART" id="SM00448">
    <property type="entry name" value="REC"/>
    <property type="match status" value="1"/>
</dbReference>
<dbReference type="RefSeq" id="WP_089768712.1">
    <property type="nucleotide sequence ID" value="NZ_FNPB01000012.1"/>
</dbReference>
<dbReference type="Pfam" id="PF00072">
    <property type="entry name" value="Response_reg"/>
    <property type="match status" value="1"/>
</dbReference>
<dbReference type="InterPro" id="IPR035965">
    <property type="entry name" value="PAS-like_dom_sf"/>
</dbReference>
<evidence type="ECO:0000313" key="12">
    <source>
        <dbReference type="EMBL" id="SDY35242.1"/>
    </source>
</evidence>
<dbReference type="PROSITE" id="PS50109">
    <property type="entry name" value="HIS_KIN"/>
    <property type="match status" value="1"/>
</dbReference>
<dbReference type="AlphaFoldDB" id="A0A1H3J5R7"/>
<dbReference type="InterPro" id="IPR036097">
    <property type="entry name" value="HisK_dim/P_sf"/>
</dbReference>
<dbReference type="InterPro" id="IPR003018">
    <property type="entry name" value="GAF"/>
</dbReference>
<dbReference type="PROSITE" id="PS50110">
    <property type="entry name" value="RESPONSE_REGULATORY"/>
    <property type="match status" value="1"/>
</dbReference>
<dbReference type="Gene3D" id="1.10.287.130">
    <property type="match status" value="1"/>
</dbReference>
<evidence type="ECO:0000256" key="5">
    <source>
        <dbReference type="ARBA" id="ARBA00022777"/>
    </source>
</evidence>
<comment type="catalytic activity">
    <reaction evidence="1">
        <text>ATP + protein L-histidine = ADP + protein N-phospho-L-histidine.</text>
        <dbReference type="EC" id="2.7.13.3"/>
    </reaction>
</comment>
<dbReference type="InterPro" id="IPR004358">
    <property type="entry name" value="Sig_transdc_His_kin-like_C"/>
</dbReference>
<dbReference type="PANTHER" id="PTHR43304">
    <property type="entry name" value="PHYTOCHROME-LIKE PROTEIN CPH1"/>
    <property type="match status" value="1"/>
</dbReference>
<dbReference type="Gene3D" id="3.30.450.20">
    <property type="entry name" value="PAS domain"/>
    <property type="match status" value="3"/>
</dbReference>
<dbReference type="InterPro" id="IPR001610">
    <property type="entry name" value="PAC"/>
</dbReference>
<dbReference type="SMART" id="SM00086">
    <property type="entry name" value="PAC"/>
    <property type="match status" value="2"/>
</dbReference>
<evidence type="ECO:0000256" key="7">
    <source>
        <dbReference type="SAM" id="Coils"/>
    </source>
</evidence>
<evidence type="ECO:0000259" key="11">
    <source>
        <dbReference type="PROSITE" id="PS50113"/>
    </source>
</evidence>
<dbReference type="EMBL" id="FNPB01000012">
    <property type="protein sequence ID" value="SDY35242.1"/>
    <property type="molecule type" value="Genomic_DNA"/>
</dbReference>
<dbReference type="CDD" id="cd00156">
    <property type="entry name" value="REC"/>
    <property type="match status" value="1"/>
</dbReference>
<evidence type="ECO:0000259" key="10">
    <source>
        <dbReference type="PROSITE" id="PS50112"/>
    </source>
</evidence>
<dbReference type="Gene3D" id="3.40.50.2300">
    <property type="match status" value="1"/>
</dbReference>
<dbReference type="SMART" id="SM00387">
    <property type="entry name" value="HATPase_c"/>
    <property type="match status" value="1"/>
</dbReference>